<dbReference type="EMBL" id="LSYV01000008">
    <property type="protein sequence ID" value="KXZ53380.1"/>
    <property type="molecule type" value="Genomic_DNA"/>
</dbReference>
<reference evidence="2" key="1">
    <citation type="journal article" date="2016" name="Nat. Commun.">
        <title>The Gonium pectorale genome demonstrates co-option of cell cycle regulation during the evolution of multicellularity.</title>
        <authorList>
            <person name="Hanschen E.R."/>
            <person name="Marriage T.N."/>
            <person name="Ferris P.J."/>
            <person name="Hamaji T."/>
            <person name="Toyoda A."/>
            <person name="Fujiyama A."/>
            <person name="Neme R."/>
            <person name="Noguchi H."/>
            <person name="Minakuchi Y."/>
            <person name="Suzuki M."/>
            <person name="Kawai-Toyooka H."/>
            <person name="Smith D.R."/>
            <person name="Sparks H."/>
            <person name="Anderson J."/>
            <person name="Bakaric R."/>
            <person name="Luria V."/>
            <person name="Karger A."/>
            <person name="Kirschner M.W."/>
            <person name="Durand P.M."/>
            <person name="Michod R.E."/>
            <person name="Nozaki H."/>
            <person name="Olson B.J."/>
        </authorList>
    </citation>
    <scope>NUCLEOTIDE SEQUENCE [LARGE SCALE GENOMIC DNA]</scope>
    <source>
        <strain evidence="2">NIES-2863</strain>
    </source>
</reference>
<comment type="caution">
    <text evidence="1">The sequence shown here is derived from an EMBL/GenBank/DDBJ whole genome shotgun (WGS) entry which is preliminary data.</text>
</comment>
<keyword evidence="2" id="KW-1185">Reference proteome</keyword>
<dbReference type="Gene3D" id="2.80.10.50">
    <property type="match status" value="1"/>
</dbReference>
<dbReference type="PROSITE" id="PS50231">
    <property type="entry name" value="RICIN_B_LECTIN"/>
    <property type="match status" value="1"/>
</dbReference>
<dbReference type="InterPro" id="IPR035992">
    <property type="entry name" value="Ricin_B-like_lectins"/>
</dbReference>
<accession>A0A150GVK9</accession>
<dbReference type="Proteomes" id="UP000075714">
    <property type="component" value="Unassembled WGS sequence"/>
</dbReference>
<protein>
    <submittedName>
        <fullName evidence="1">Uncharacterized protein</fullName>
    </submittedName>
</protein>
<evidence type="ECO:0000313" key="1">
    <source>
        <dbReference type="EMBL" id="KXZ53380.1"/>
    </source>
</evidence>
<evidence type="ECO:0000313" key="2">
    <source>
        <dbReference type="Proteomes" id="UP000075714"/>
    </source>
</evidence>
<organism evidence="1 2">
    <name type="scientific">Gonium pectorale</name>
    <name type="common">Green alga</name>
    <dbReference type="NCBI Taxonomy" id="33097"/>
    <lineage>
        <taxon>Eukaryota</taxon>
        <taxon>Viridiplantae</taxon>
        <taxon>Chlorophyta</taxon>
        <taxon>core chlorophytes</taxon>
        <taxon>Chlorophyceae</taxon>
        <taxon>CS clade</taxon>
        <taxon>Chlamydomonadales</taxon>
        <taxon>Volvocaceae</taxon>
        <taxon>Gonium</taxon>
    </lineage>
</organism>
<dbReference type="CDD" id="cd00161">
    <property type="entry name" value="beta-trefoil_Ricin-like"/>
    <property type="match status" value="1"/>
</dbReference>
<name>A0A150GVK9_GONPE</name>
<dbReference type="SUPFAM" id="SSF50370">
    <property type="entry name" value="Ricin B-like lectins"/>
    <property type="match status" value="1"/>
</dbReference>
<gene>
    <name evidence="1" type="ORF">GPECTOR_7g1276</name>
</gene>
<dbReference type="AlphaFoldDB" id="A0A150GVK9"/>
<sequence length="299" mass="31566">MNDLAAAAQSCTELPGCAGFNNRGYLKGKANPDGKAWPGICLYSKRPTVCDQQYGYTAYQNLISHAGLGSYSDLATASAACSDNPACIGFSGDGATKAKVSWPYVGTQVGACLYIKYQSRGGCLEQPGFRAVMNVATWSGEIAAYGSNGTAEAHVIAAERCREDPACAAYNSYGSTFYKALPDTVHAPICFYIKTLTAELFNILTQSPGSCCLGVPSDYNLASGTGSVLLQQQSPCHGGWSQTFSLTRTGGDWLRITFGELCMTATGSEDGSTVGLGDCSGDADDSQHFRLSRTDLVNW</sequence>
<proteinExistence type="predicted"/>